<evidence type="ECO:0000313" key="2">
    <source>
        <dbReference type="EMBL" id="CEH12513.1"/>
    </source>
</evidence>
<accession>A0A0P1BBH8</accession>
<dbReference type="EMBL" id="CCYA01000152">
    <property type="protein sequence ID" value="CEH12513.1"/>
    <property type="molecule type" value="Genomic_DNA"/>
</dbReference>
<dbReference type="Proteomes" id="UP000054845">
    <property type="component" value="Unassembled WGS sequence"/>
</dbReference>
<evidence type="ECO:0000313" key="3">
    <source>
        <dbReference type="Proteomes" id="UP000054845"/>
    </source>
</evidence>
<proteinExistence type="predicted"/>
<feature type="region of interest" description="Disordered" evidence="1">
    <location>
        <begin position="1"/>
        <end position="132"/>
    </location>
</feature>
<sequence>MPVPQSKQQKRLKEVSSSKQRQKEAEGRSVGLNNTQASPTAPSDQQVRPAAPVEDQEHPDELHGSQEHSDAAQGSKKRPAEEQGSEDEEISTRKRQNKGKGAERNQESAEQPAEGAEGAEKQPAVKEVAPNKWKELSDALTVKLKALKDTDCNFKSGLERCDNCRRKDIPCRFEKHSARSKRCVDCRIVRDYCTFKKEDLFPYEEAANRARLNAVAGPSSAPQCSSAEVHPTALERRASAGSLDQVRSIEDSLRHMSARVRRLDTNQEAHFERTQTSLDAVHQGVECLAPLIEALIAAQEDAELHQSAVESTLQALKDGLDRLLERQ</sequence>
<name>A0A0P1BBH8_9BASI</name>
<keyword evidence="3" id="KW-1185">Reference proteome</keyword>
<reference evidence="2 3" key="1">
    <citation type="submission" date="2014-09" db="EMBL/GenBank/DDBJ databases">
        <authorList>
            <person name="Magalhaes I.L.F."/>
            <person name="Oliveira U."/>
            <person name="Santos F.R."/>
            <person name="Vidigal T.H.D.A."/>
            <person name="Brescovit A.D."/>
            <person name="Santos A.J."/>
        </authorList>
    </citation>
    <scope>NUCLEOTIDE SEQUENCE [LARGE SCALE GENOMIC DNA]</scope>
</reference>
<feature type="compositionally biased region" description="Basic and acidic residues" evidence="1">
    <location>
        <begin position="55"/>
        <end position="70"/>
    </location>
</feature>
<dbReference type="AlphaFoldDB" id="A0A0P1BBH8"/>
<protein>
    <recommendedName>
        <fullName evidence="4">Zn(2)-C6 fungal-type domain-containing protein</fullName>
    </recommendedName>
</protein>
<organism evidence="2 3">
    <name type="scientific">Ceraceosorus bombacis</name>
    <dbReference type="NCBI Taxonomy" id="401625"/>
    <lineage>
        <taxon>Eukaryota</taxon>
        <taxon>Fungi</taxon>
        <taxon>Dikarya</taxon>
        <taxon>Basidiomycota</taxon>
        <taxon>Ustilaginomycotina</taxon>
        <taxon>Exobasidiomycetes</taxon>
        <taxon>Ceraceosorales</taxon>
        <taxon>Ceraceosoraceae</taxon>
        <taxon>Ceraceosorus</taxon>
    </lineage>
</organism>
<feature type="compositionally biased region" description="Polar residues" evidence="1">
    <location>
        <begin position="31"/>
        <end position="46"/>
    </location>
</feature>
<feature type="compositionally biased region" description="Basic and acidic residues" evidence="1">
    <location>
        <begin position="11"/>
        <end position="27"/>
    </location>
</feature>
<evidence type="ECO:0000256" key="1">
    <source>
        <dbReference type="SAM" id="MobiDB-lite"/>
    </source>
</evidence>
<evidence type="ECO:0008006" key="4">
    <source>
        <dbReference type="Google" id="ProtNLM"/>
    </source>
</evidence>